<dbReference type="Gene3D" id="1.20.200.10">
    <property type="entry name" value="Fumarase/aspartase (Central domain)"/>
    <property type="match status" value="1"/>
</dbReference>
<evidence type="ECO:0000313" key="1">
    <source>
        <dbReference type="EMBL" id="GHG58250.1"/>
    </source>
</evidence>
<sequence length="107" mass="11055">MDTQTRVPPDPGGARVVLDGHALILPALVRLADAVAVPAVGPGALERVRRARVAADRLAATGRWYGRGTNCPTENPVPAPDGHLCHHGGFFAAPLALALDGLNLALL</sequence>
<dbReference type="AlphaFoldDB" id="A0A919EYC5"/>
<keyword evidence="2" id="KW-1185">Reference proteome</keyword>
<comment type="caution">
    <text evidence="1">The sequence shown here is derived from an EMBL/GenBank/DDBJ whole genome shotgun (WGS) entry which is preliminary data.</text>
</comment>
<dbReference type="RefSeq" id="WP_229900277.1">
    <property type="nucleotide sequence ID" value="NZ_BNBF01000014.1"/>
</dbReference>
<evidence type="ECO:0000313" key="2">
    <source>
        <dbReference type="Proteomes" id="UP000619355"/>
    </source>
</evidence>
<accession>A0A919EYC5</accession>
<dbReference type="EMBL" id="BNBF01000014">
    <property type="protein sequence ID" value="GHG58250.1"/>
    <property type="molecule type" value="Genomic_DNA"/>
</dbReference>
<reference evidence="2" key="1">
    <citation type="journal article" date="2019" name="Int. J. Syst. Evol. Microbiol.">
        <title>The Global Catalogue of Microorganisms (GCM) 10K type strain sequencing project: providing services to taxonomists for standard genome sequencing and annotation.</title>
        <authorList>
            <consortium name="The Broad Institute Genomics Platform"/>
            <consortium name="The Broad Institute Genome Sequencing Center for Infectious Disease"/>
            <person name="Wu L."/>
            <person name="Ma J."/>
        </authorList>
    </citation>
    <scope>NUCLEOTIDE SEQUENCE [LARGE SCALE GENOMIC DNA]</scope>
    <source>
        <strain evidence="2">JCM 4253</strain>
    </source>
</reference>
<proteinExistence type="predicted"/>
<dbReference type="Proteomes" id="UP000619355">
    <property type="component" value="Unassembled WGS sequence"/>
</dbReference>
<protein>
    <submittedName>
        <fullName evidence="1">Uncharacterized protein</fullName>
    </submittedName>
</protein>
<gene>
    <name evidence="1" type="ORF">GCM10018980_45340</name>
</gene>
<organism evidence="1 2">
    <name type="scientific">Streptomyces capoamus</name>
    <dbReference type="NCBI Taxonomy" id="68183"/>
    <lineage>
        <taxon>Bacteria</taxon>
        <taxon>Bacillati</taxon>
        <taxon>Actinomycetota</taxon>
        <taxon>Actinomycetes</taxon>
        <taxon>Kitasatosporales</taxon>
        <taxon>Streptomycetaceae</taxon>
        <taxon>Streptomyces</taxon>
    </lineage>
</organism>
<name>A0A919EYC5_9ACTN</name>